<protein>
    <submittedName>
        <fullName evidence="2">Uncharacterized protein</fullName>
    </submittedName>
</protein>
<reference evidence="2 3" key="1">
    <citation type="submission" date="2023-12" db="EMBL/GenBank/DDBJ databases">
        <title>A high-quality genome assembly for Dillenia turbinata (Dilleniales).</title>
        <authorList>
            <person name="Chanderbali A."/>
        </authorList>
    </citation>
    <scope>NUCLEOTIDE SEQUENCE [LARGE SCALE GENOMIC DNA]</scope>
    <source>
        <strain evidence="2">LSX21</strain>
        <tissue evidence="2">Leaf</tissue>
    </source>
</reference>
<dbReference type="Proteomes" id="UP001370490">
    <property type="component" value="Unassembled WGS sequence"/>
</dbReference>
<gene>
    <name evidence="2" type="ORF">RJ641_024236</name>
</gene>
<comment type="caution">
    <text evidence="2">The sequence shown here is derived from an EMBL/GenBank/DDBJ whole genome shotgun (WGS) entry which is preliminary data.</text>
</comment>
<keyword evidence="3" id="KW-1185">Reference proteome</keyword>
<accession>A0AAN8U8A5</accession>
<name>A0AAN8U8A5_9MAGN</name>
<feature type="region of interest" description="Disordered" evidence="1">
    <location>
        <begin position="1"/>
        <end position="37"/>
    </location>
</feature>
<organism evidence="2 3">
    <name type="scientific">Dillenia turbinata</name>
    <dbReference type="NCBI Taxonomy" id="194707"/>
    <lineage>
        <taxon>Eukaryota</taxon>
        <taxon>Viridiplantae</taxon>
        <taxon>Streptophyta</taxon>
        <taxon>Embryophyta</taxon>
        <taxon>Tracheophyta</taxon>
        <taxon>Spermatophyta</taxon>
        <taxon>Magnoliopsida</taxon>
        <taxon>eudicotyledons</taxon>
        <taxon>Gunneridae</taxon>
        <taxon>Pentapetalae</taxon>
        <taxon>Dilleniales</taxon>
        <taxon>Dilleniaceae</taxon>
        <taxon>Dillenia</taxon>
    </lineage>
</organism>
<evidence type="ECO:0000313" key="2">
    <source>
        <dbReference type="EMBL" id="KAK6912143.1"/>
    </source>
</evidence>
<dbReference type="EMBL" id="JBAMMX010000028">
    <property type="protein sequence ID" value="KAK6912143.1"/>
    <property type="molecule type" value="Genomic_DNA"/>
</dbReference>
<dbReference type="AlphaFoldDB" id="A0AAN8U8A5"/>
<evidence type="ECO:0000313" key="3">
    <source>
        <dbReference type="Proteomes" id="UP001370490"/>
    </source>
</evidence>
<sequence length="97" mass="9855">MPDLGDCEVGRGLGGGNSGDGLHGLDGHGDVEEEASGNVVERCEDKGCRAVKVVDECESYFGAEVAEEVVVPWGMLGEERGGGGGDGVGMVFVFHGG</sequence>
<evidence type="ECO:0000256" key="1">
    <source>
        <dbReference type="SAM" id="MobiDB-lite"/>
    </source>
</evidence>
<proteinExistence type="predicted"/>
<feature type="compositionally biased region" description="Gly residues" evidence="1">
    <location>
        <begin position="11"/>
        <end position="22"/>
    </location>
</feature>